<proteinExistence type="predicted"/>
<dbReference type="KEGG" id="agi:FSB73_20325"/>
<dbReference type="AlphaFoldDB" id="A0A5B8VQX6"/>
<dbReference type="Gene3D" id="1.50.10.10">
    <property type="match status" value="1"/>
</dbReference>
<gene>
    <name evidence="1" type="ORF">FSB73_20325</name>
</gene>
<reference evidence="1 2" key="1">
    <citation type="journal article" date="2017" name="Int. J. Syst. Evol. Microbiol.">
        <title>Arachidicoccus ginsenosidivorans sp. nov., with ginsenoside-converting activity isolated from ginseng cultivating soil.</title>
        <authorList>
            <person name="Siddiqi M.Z."/>
            <person name="Aslam Z."/>
            <person name="Im W.T."/>
        </authorList>
    </citation>
    <scope>NUCLEOTIDE SEQUENCE [LARGE SCALE GENOMIC DNA]</scope>
    <source>
        <strain evidence="1 2">Gsoil 809</strain>
    </source>
</reference>
<keyword evidence="2" id="KW-1185">Reference proteome</keyword>
<dbReference type="InterPro" id="IPR012341">
    <property type="entry name" value="6hp_glycosidase-like_sf"/>
</dbReference>
<dbReference type="Proteomes" id="UP000321291">
    <property type="component" value="Chromosome"/>
</dbReference>
<accession>A0A5B8VQX6</accession>
<name>A0A5B8VQX6_9BACT</name>
<dbReference type="RefSeq" id="WP_146786489.1">
    <property type="nucleotide sequence ID" value="NZ_CP042434.1"/>
</dbReference>
<evidence type="ECO:0000313" key="1">
    <source>
        <dbReference type="EMBL" id="QEC73663.1"/>
    </source>
</evidence>
<sequence length="189" mass="22342">MAKWGAIDLSGSKDPRWFELERRIVLSQYLMAINASGNYPPQETGLVNNSWYGRFHYEMYWWHAAHYSLWDRWPLLESSLHVYQDNLASSIKRAKLQGYQGARWPKCTGTDGREWPDVTHAFLIWQQPHPIFFAELDYRAHPNPQTLKKWAKIVEQTADFMASYAFYDQGRKQYVLGPPIKQSLKTMRR</sequence>
<dbReference type="SUPFAM" id="SSF48208">
    <property type="entry name" value="Six-hairpin glycosidases"/>
    <property type="match status" value="1"/>
</dbReference>
<dbReference type="GO" id="GO:0005975">
    <property type="term" value="P:carbohydrate metabolic process"/>
    <property type="evidence" value="ECO:0007669"/>
    <property type="project" value="InterPro"/>
</dbReference>
<dbReference type="EMBL" id="CP042434">
    <property type="protein sequence ID" value="QEC73663.1"/>
    <property type="molecule type" value="Genomic_DNA"/>
</dbReference>
<protein>
    <submittedName>
        <fullName evidence="1">Uncharacterized protein</fullName>
    </submittedName>
</protein>
<dbReference type="OrthoDB" id="127395at2"/>
<dbReference type="InterPro" id="IPR008928">
    <property type="entry name" value="6-hairpin_glycosidase_sf"/>
</dbReference>
<organism evidence="1 2">
    <name type="scientific">Arachidicoccus ginsenosidivorans</name>
    <dbReference type="NCBI Taxonomy" id="496057"/>
    <lineage>
        <taxon>Bacteria</taxon>
        <taxon>Pseudomonadati</taxon>
        <taxon>Bacteroidota</taxon>
        <taxon>Chitinophagia</taxon>
        <taxon>Chitinophagales</taxon>
        <taxon>Chitinophagaceae</taxon>
        <taxon>Arachidicoccus</taxon>
    </lineage>
</organism>
<evidence type="ECO:0000313" key="2">
    <source>
        <dbReference type="Proteomes" id="UP000321291"/>
    </source>
</evidence>